<gene>
    <name evidence="2" type="ORF">MEPE_04430</name>
</gene>
<reference evidence="2" key="1">
    <citation type="submission" date="2023-10" db="EMBL/GenBank/DDBJ databases">
        <authorList>
            <person name="Guldener U."/>
        </authorList>
    </citation>
    <scope>NUCLEOTIDE SEQUENCE</scope>
    <source>
        <strain evidence="2">Mp4</strain>
    </source>
</reference>
<dbReference type="Proteomes" id="UP001294444">
    <property type="component" value="Unassembled WGS sequence"/>
</dbReference>
<accession>A0AAJ4XPV2</accession>
<dbReference type="EMBL" id="OAPG01000011">
    <property type="protein sequence ID" value="SNX85721.1"/>
    <property type="molecule type" value="Genomic_DNA"/>
</dbReference>
<dbReference type="AlphaFoldDB" id="A0AAJ4XPV2"/>
<evidence type="ECO:0008006" key="4">
    <source>
        <dbReference type="Google" id="ProtNLM"/>
    </source>
</evidence>
<evidence type="ECO:0000256" key="1">
    <source>
        <dbReference type="SAM" id="SignalP"/>
    </source>
</evidence>
<organism evidence="2 3">
    <name type="scientific">Melanopsichium pennsylvanicum</name>
    <dbReference type="NCBI Taxonomy" id="63383"/>
    <lineage>
        <taxon>Eukaryota</taxon>
        <taxon>Fungi</taxon>
        <taxon>Dikarya</taxon>
        <taxon>Basidiomycota</taxon>
        <taxon>Ustilaginomycotina</taxon>
        <taxon>Ustilaginomycetes</taxon>
        <taxon>Ustilaginales</taxon>
        <taxon>Ustilaginaceae</taxon>
        <taxon>Melanopsichium</taxon>
    </lineage>
</organism>
<feature type="signal peptide" evidence="1">
    <location>
        <begin position="1"/>
        <end position="23"/>
    </location>
</feature>
<evidence type="ECO:0000313" key="3">
    <source>
        <dbReference type="Proteomes" id="UP001294444"/>
    </source>
</evidence>
<evidence type="ECO:0000313" key="2">
    <source>
        <dbReference type="EMBL" id="SNX85721.1"/>
    </source>
</evidence>
<sequence length="109" mass="12180">MFALPFFVLSQFSDFFFLWAARSRLPTSPTLSQYQALQIYCLIPGPISTQHDHCATPKNKVANPLSSETALQPRSQRNLERCLSKSASVRLCSCLPEKDLSAALSKFRG</sequence>
<feature type="chain" id="PRO_5042591169" description="Secreted protein" evidence="1">
    <location>
        <begin position="24"/>
        <end position="109"/>
    </location>
</feature>
<keyword evidence="1" id="KW-0732">Signal</keyword>
<protein>
    <recommendedName>
        <fullName evidence="4">Secreted protein</fullName>
    </recommendedName>
</protein>
<name>A0AAJ4XPV2_9BASI</name>
<proteinExistence type="predicted"/>
<comment type="caution">
    <text evidence="2">The sequence shown here is derived from an EMBL/GenBank/DDBJ whole genome shotgun (WGS) entry which is preliminary data.</text>
</comment>
<keyword evidence="3" id="KW-1185">Reference proteome</keyword>